<dbReference type="InterPro" id="IPR001940">
    <property type="entry name" value="Peptidase_S1C"/>
</dbReference>
<evidence type="ECO:0000259" key="4">
    <source>
        <dbReference type="Pfam" id="PF13180"/>
    </source>
</evidence>
<dbReference type="GO" id="GO:0008233">
    <property type="term" value="F:peptidase activity"/>
    <property type="evidence" value="ECO:0007669"/>
    <property type="project" value="UniProtKB-KW"/>
</dbReference>
<dbReference type="InterPro" id="IPR036034">
    <property type="entry name" value="PDZ_sf"/>
</dbReference>
<keyword evidence="6" id="KW-1185">Reference proteome</keyword>
<evidence type="ECO:0000256" key="3">
    <source>
        <dbReference type="SAM" id="Phobius"/>
    </source>
</evidence>
<feature type="domain" description="PDZ" evidence="4">
    <location>
        <begin position="289"/>
        <end position="363"/>
    </location>
</feature>
<dbReference type="InterPro" id="IPR001478">
    <property type="entry name" value="PDZ"/>
</dbReference>
<dbReference type="Pfam" id="PF13365">
    <property type="entry name" value="Trypsin_2"/>
    <property type="match status" value="1"/>
</dbReference>
<protein>
    <submittedName>
        <fullName evidence="5">Serine protease</fullName>
    </submittedName>
</protein>
<keyword evidence="1 5" id="KW-0645">Protease</keyword>
<dbReference type="GO" id="GO:0006508">
    <property type="term" value="P:proteolysis"/>
    <property type="evidence" value="ECO:0007669"/>
    <property type="project" value="UniProtKB-KW"/>
</dbReference>
<dbReference type="EMBL" id="JACSQZ010000026">
    <property type="protein sequence ID" value="MBD7915199.1"/>
    <property type="molecule type" value="Genomic_DNA"/>
</dbReference>
<proteinExistence type="predicted"/>
<comment type="caution">
    <text evidence="5">The sequence shown here is derived from an EMBL/GenBank/DDBJ whole genome shotgun (WGS) entry which is preliminary data.</text>
</comment>
<dbReference type="PRINTS" id="PR00834">
    <property type="entry name" value="PROTEASES2C"/>
</dbReference>
<organism evidence="5 6">
    <name type="scientific">Clostridium gallinarum</name>
    <dbReference type="NCBI Taxonomy" id="2762246"/>
    <lineage>
        <taxon>Bacteria</taxon>
        <taxon>Bacillati</taxon>
        <taxon>Bacillota</taxon>
        <taxon>Clostridia</taxon>
        <taxon>Eubacteriales</taxon>
        <taxon>Clostridiaceae</taxon>
        <taxon>Clostridium</taxon>
    </lineage>
</organism>
<dbReference type="Pfam" id="PF13180">
    <property type="entry name" value="PDZ_2"/>
    <property type="match status" value="1"/>
</dbReference>
<dbReference type="PANTHER" id="PTHR43343:SF3">
    <property type="entry name" value="PROTEASE DO-LIKE 8, CHLOROPLASTIC"/>
    <property type="match status" value="1"/>
</dbReference>
<dbReference type="SUPFAM" id="SSF50494">
    <property type="entry name" value="Trypsin-like serine proteases"/>
    <property type="match status" value="1"/>
</dbReference>
<keyword evidence="3" id="KW-1133">Transmembrane helix</keyword>
<evidence type="ECO:0000313" key="6">
    <source>
        <dbReference type="Proteomes" id="UP000640335"/>
    </source>
</evidence>
<dbReference type="Gene3D" id="2.30.42.10">
    <property type="match status" value="1"/>
</dbReference>
<dbReference type="InterPro" id="IPR009003">
    <property type="entry name" value="Peptidase_S1_PA"/>
</dbReference>
<evidence type="ECO:0000256" key="2">
    <source>
        <dbReference type="ARBA" id="ARBA00022801"/>
    </source>
</evidence>
<accession>A0ABR8Q450</accession>
<sequence>MSKEDNFPSIQFKRKKVKSNVKIIIKFLRIFLICIILVIILYSSFINIKYKQNIIDMNNKIQNSNIILEYSSLIDKVKNSIVTISRSEENLSKGEFVEGNTTGIIIESDGKILTNYSVISDVNNIYVELPLIGSEPIKADVIVANKDIDIAIIKVYHDEELTPIKIAPRSDLIEGKRVALISNSTGSEYIDSVIPGVITSTNRKLNINDKSYDLVEVNTPINIMNTGGVISNANGELIGIASKKATDDMNISGLYYALDLSSIEKVLNNTNEIKSILGILEGGFIENKENGDNFMGLYVARINLNNSSYESELKPTDIIFEIDGKKINNTNEVLKMLKNKKAGDNITCKVMRGGKEEEINIRLYNVNK</sequence>
<gene>
    <name evidence="5" type="ORF">H9660_08575</name>
</gene>
<dbReference type="PANTHER" id="PTHR43343">
    <property type="entry name" value="PEPTIDASE S12"/>
    <property type="match status" value="1"/>
</dbReference>
<evidence type="ECO:0000256" key="1">
    <source>
        <dbReference type="ARBA" id="ARBA00022670"/>
    </source>
</evidence>
<name>A0ABR8Q450_9CLOT</name>
<keyword evidence="3" id="KW-0472">Membrane</keyword>
<reference evidence="5 6" key="1">
    <citation type="submission" date="2020-08" db="EMBL/GenBank/DDBJ databases">
        <title>A Genomic Blueprint of the Chicken Gut Microbiome.</title>
        <authorList>
            <person name="Gilroy R."/>
            <person name="Ravi A."/>
            <person name="Getino M."/>
            <person name="Pursley I."/>
            <person name="Horton D.L."/>
            <person name="Alikhan N.-F."/>
            <person name="Baker D."/>
            <person name="Gharbi K."/>
            <person name="Hall N."/>
            <person name="Watson M."/>
            <person name="Adriaenssens E.M."/>
            <person name="Foster-Nyarko E."/>
            <person name="Jarju S."/>
            <person name="Secka A."/>
            <person name="Antonio M."/>
            <person name="Oren A."/>
            <person name="Chaudhuri R."/>
            <person name="La Ragione R.M."/>
            <person name="Hildebrand F."/>
            <person name="Pallen M.J."/>
        </authorList>
    </citation>
    <scope>NUCLEOTIDE SEQUENCE [LARGE SCALE GENOMIC DNA]</scope>
    <source>
        <strain evidence="5 6">Sa3CUN1</strain>
    </source>
</reference>
<dbReference type="RefSeq" id="WP_191749961.1">
    <property type="nucleotide sequence ID" value="NZ_JACSQZ010000026.1"/>
</dbReference>
<keyword evidence="2" id="KW-0378">Hydrolase</keyword>
<dbReference type="InterPro" id="IPR051201">
    <property type="entry name" value="Chloro_Bact_Ser_Proteases"/>
</dbReference>
<dbReference type="Gene3D" id="2.40.10.120">
    <property type="match status" value="1"/>
</dbReference>
<keyword evidence="3" id="KW-0812">Transmembrane</keyword>
<feature type="transmembrane region" description="Helical" evidence="3">
    <location>
        <begin position="23"/>
        <end position="45"/>
    </location>
</feature>
<evidence type="ECO:0000313" key="5">
    <source>
        <dbReference type="EMBL" id="MBD7915199.1"/>
    </source>
</evidence>
<dbReference type="SUPFAM" id="SSF50156">
    <property type="entry name" value="PDZ domain-like"/>
    <property type="match status" value="1"/>
</dbReference>
<dbReference type="Proteomes" id="UP000640335">
    <property type="component" value="Unassembled WGS sequence"/>
</dbReference>